<keyword evidence="2 7" id="KW-0813">Transport</keyword>
<sequence>MKKATIWLPVLSIVLAIIVESFVANGGRHTPVQHPYFSYLLLCFLLGFATVTVASYFNMKAKAWIEEQALFVAATILFLNVLNIVTKKLGLLPVIYFPSLDKILGVIIEDRDFLALCLASSGKLLFTGYFFGAIAGFATGIAVGFSKGAGYWINPLIRVLGPIPSTAWIPLVLISFPTTFSASAFLIALAVWFPTTVMTSSGILNVQNAYFEVSSTLGAGKYYQIFKVGVPASMPHMFIGLFNGTCASFITLMTAEMLGVKNGIGWYINWQKEMMAYANVYAGLILIAITFSILITLLFKVRDYVLVWQKGVIKW</sequence>
<dbReference type="EMBL" id="FMJE01000003">
    <property type="protein sequence ID" value="SCM81222.1"/>
    <property type="molecule type" value="Genomic_DNA"/>
</dbReference>
<keyword evidence="4 7" id="KW-0812">Transmembrane</keyword>
<evidence type="ECO:0000256" key="2">
    <source>
        <dbReference type="ARBA" id="ARBA00022448"/>
    </source>
</evidence>
<feature type="transmembrane region" description="Helical" evidence="7">
    <location>
        <begin position="237"/>
        <end position="255"/>
    </location>
</feature>
<dbReference type="CDD" id="cd06261">
    <property type="entry name" value="TM_PBP2"/>
    <property type="match status" value="1"/>
</dbReference>
<name>A0A212LUM5_9FIRM</name>
<feature type="transmembrane region" description="Helical" evidence="7">
    <location>
        <begin position="124"/>
        <end position="146"/>
    </location>
</feature>
<dbReference type="GO" id="GO:0005886">
    <property type="term" value="C:plasma membrane"/>
    <property type="evidence" value="ECO:0007669"/>
    <property type="project" value="UniProtKB-SubCell"/>
</dbReference>
<feature type="transmembrane region" description="Helical" evidence="7">
    <location>
        <begin position="69"/>
        <end position="86"/>
    </location>
</feature>
<organism evidence="9">
    <name type="scientific">uncultured Sporomusa sp</name>
    <dbReference type="NCBI Taxonomy" id="307249"/>
    <lineage>
        <taxon>Bacteria</taxon>
        <taxon>Bacillati</taxon>
        <taxon>Bacillota</taxon>
        <taxon>Negativicutes</taxon>
        <taxon>Selenomonadales</taxon>
        <taxon>Sporomusaceae</taxon>
        <taxon>Sporomusa</taxon>
        <taxon>environmental samples</taxon>
    </lineage>
</organism>
<dbReference type="InterPro" id="IPR000515">
    <property type="entry name" value="MetI-like"/>
</dbReference>
<comment type="subcellular location">
    <subcellularLocation>
        <location evidence="1 7">Cell membrane</location>
        <topology evidence="1 7">Multi-pass membrane protein</topology>
    </subcellularLocation>
</comment>
<evidence type="ECO:0000256" key="5">
    <source>
        <dbReference type="ARBA" id="ARBA00022989"/>
    </source>
</evidence>
<feature type="transmembrane region" description="Helical" evidence="7">
    <location>
        <begin position="36"/>
        <end position="57"/>
    </location>
</feature>
<keyword evidence="3" id="KW-1003">Cell membrane</keyword>
<evidence type="ECO:0000256" key="4">
    <source>
        <dbReference type="ARBA" id="ARBA00022692"/>
    </source>
</evidence>
<dbReference type="PROSITE" id="PS50928">
    <property type="entry name" value="ABC_TM1"/>
    <property type="match status" value="1"/>
</dbReference>
<proteinExistence type="inferred from homology"/>
<evidence type="ECO:0000256" key="1">
    <source>
        <dbReference type="ARBA" id="ARBA00004651"/>
    </source>
</evidence>
<accession>A0A212LUM5</accession>
<gene>
    <name evidence="9" type="ORF">KL86SPO_31401</name>
</gene>
<protein>
    <submittedName>
        <fullName evidence="9">ABC-type transporter, integral membrane subunit</fullName>
    </submittedName>
</protein>
<dbReference type="PANTHER" id="PTHR30151:SF0">
    <property type="entry name" value="ABC TRANSPORTER PERMEASE PROTEIN MJ0413-RELATED"/>
    <property type="match status" value="1"/>
</dbReference>
<dbReference type="RefSeq" id="WP_288184299.1">
    <property type="nucleotide sequence ID" value="NZ_LT608335.1"/>
</dbReference>
<dbReference type="GO" id="GO:0055085">
    <property type="term" value="P:transmembrane transport"/>
    <property type="evidence" value="ECO:0007669"/>
    <property type="project" value="InterPro"/>
</dbReference>
<evidence type="ECO:0000313" key="9">
    <source>
        <dbReference type="EMBL" id="SCM81222.1"/>
    </source>
</evidence>
<dbReference type="PANTHER" id="PTHR30151">
    <property type="entry name" value="ALKANE SULFONATE ABC TRANSPORTER-RELATED, MEMBRANE SUBUNIT"/>
    <property type="match status" value="1"/>
</dbReference>
<keyword evidence="5 7" id="KW-1133">Transmembrane helix</keyword>
<evidence type="ECO:0000256" key="3">
    <source>
        <dbReference type="ARBA" id="ARBA00022475"/>
    </source>
</evidence>
<dbReference type="Pfam" id="PF00528">
    <property type="entry name" value="BPD_transp_1"/>
    <property type="match status" value="1"/>
</dbReference>
<keyword evidence="6 7" id="KW-0472">Membrane</keyword>
<dbReference type="InterPro" id="IPR035906">
    <property type="entry name" value="MetI-like_sf"/>
</dbReference>
<dbReference type="Gene3D" id="1.10.3720.10">
    <property type="entry name" value="MetI-like"/>
    <property type="match status" value="1"/>
</dbReference>
<evidence type="ECO:0000259" key="8">
    <source>
        <dbReference type="PROSITE" id="PS50928"/>
    </source>
</evidence>
<evidence type="ECO:0000256" key="6">
    <source>
        <dbReference type="ARBA" id="ARBA00023136"/>
    </source>
</evidence>
<feature type="domain" description="ABC transmembrane type-1" evidence="8">
    <location>
        <begin position="118"/>
        <end position="299"/>
    </location>
</feature>
<reference evidence="9" key="1">
    <citation type="submission" date="2016-08" db="EMBL/GenBank/DDBJ databases">
        <authorList>
            <person name="Seilhamer J.J."/>
        </authorList>
    </citation>
    <scope>NUCLEOTIDE SEQUENCE</scope>
    <source>
        <strain evidence="9">86</strain>
    </source>
</reference>
<feature type="transmembrane region" description="Helical" evidence="7">
    <location>
        <begin position="276"/>
        <end position="299"/>
    </location>
</feature>
<dbReference type="SUPFAM" id="SSF161098">
    <property type="entry name" value="MetI-like"/>
    <property type="match status" value="1"/>
</dbReference>
<evidence type="ECO:0000256" key="7">
    <source>
        <dbReference type="RuleBase" id="RU363032"/>
    </source>
</evidence>
<dbReference type="AlphaFoldDB" id="A0A212LUM5"/>
<comment type="similarity">
    <text evidence="7">Belongs to the binding-protein-dependent transport system permease family.</text>
</comment>
<feature type="transmembrane region" description="Helical" evidence="7">
    <location>
        <begin position="167"/>
        <end position="193"/>
    </location>
</feature>